<dbReference type="PANTHER" id="PTHR30250:SF11">
    <property type="entry name" value="O-ANTIGEN TRANSPORTER-RELATED"/>
    <property type="match status" value="1"/>
</dbReference>
<gene>
    <name evidence="7" type="ordered locus">Acin_1002</name>
</gene>
<evidence type="ECO:0000256" key="2">
    <source>
        <dbReference type="ARBA" id="ARBA00022475"/>
    </source>
</evidence>
<keyword evidence="5 6" id="KW-0472">Membrane</keyword>
<sequence>MSKSTIIKKISYSVFANVISLLVSIFMVIIVPKFLSLEDYGLWQLFLFYYSYIGFFHFGWEDGIYLRYAGNSFETLDSKLFAGQLYGIIVLQLLVSAVVLTGSMWVINDPIKQRVLWCIVFIIPFVNFNNACNQIMQFTDCIKRYATLVLLERTLLLSAIVLCFAAGFRTFSHLYFAKVFSIVSVSLVGAYWCKSLLKLHFYPLKESLKEASINLSVGSKLMFANIASMLIIGIVRYGISIGWDITTFGKISLTLNVSNFLMVFISAVSVVLFPLLKHMEWGQLSNLYIRIRNCLSILILGAMIFYYPMKSLLSWWLPKYADSLIYMAVLFPVCLFECKVTLLVNTYLKSMRQEALILKINGIAVISSMMLTVVSVALFHNLTMAVFSIVFLYAGRCFLAEYHLQKLLSLNLRKDMMQEMLLVLVFIATGWKLNSWMTMIIYALCYGCYFILNRSKVHDVIMLIKK</sequence>
<dbReference type="GO" id="GO:0005886">
    <property type="term" value="C:plasma membrane"/>
    <property type="evidence" value="ECO:0007669"/>
    <property type="project" value="UniProtKB-SubCell"/>
</dbReference>
<dbReference type="KEGG" id="ain:Acin_1002"/>
<organism evidence="7 8">
    <name type="scientific">Acidaminococcus intestini (strain RyC-MR95)</name>
    <dbReference type="NCBI Taxonomy" id="568816"/>
    <lineage>
        <taxon>Bacteria</taxon>
        <taxon>Bacillati</taxon>
        <taxon>Bacillota</taxon>
        <taxon>Negativicutes</taxon>
        <taxon>Acidaminococcales</taxon>
        <taxon>Acidaminococcaceae</taxon>
        <taxon>Acidaminococcus</taxon>
    </lineage>
</organism>
<dbReference type="Proteomes" id="UP000007093">
    <property type="component" value="Chromosome"/>
</dbReference>
<feature type="transmembrane region" description="Helical" evidence="6">
    <location>
        <begin position="114"/>
        <end position="133"/>
    </location>
</feature>
<name>G4Q6T1_ACIIR</name>
<feature type="transmembrane region" description="Helical" evidence="6">
    <location>
        <begin position="174"/>
        <end position="193"/>
    </location>
</feature>
<evidence type="ECO:0000256" key="5">
    <source>
        <dbReference type="ARBA" id="ARBA00023136"/>
    </source>
</evidence>
<dbReference type="InterPro" id="IPR050833">
    <property type="entry name" value="Poly_Biosynth_Transport"/>
</dbReference>
<dbReference type="PANTHER" id="PTHR30250">
    <property type="entry name" value="PST FAMILY PREDICTED COLANIC ACID TRANSPORTER"/>
    <property type="match status" value="1"/>
</dbReference>
<comment type="subcellular location">
    <subcellularLocation>
        <location evidence="1">Cell membrane</location>
        <topology evidence="1">Multi-pass membrane protein</topology>
    </subcellularLocation>
</comment>
<feature type="transmembrane region" description="Helical" evidence="6">
    <location>
        <begin position="81"/>
        <end position="108"/>
    </location>
</feature>
<feature type="transmembrane region" description="Helical" evidence="6">
    <location>
        <begin position="385"/>
        <end position="404"/>
    </location>
</feature>
<dbReference type="EMBL" id="CP003058">
    <property type="protein sequence ID" value="AEQ22230.1"/>
    <property type="molecule type" value="Genomic_DNA"/>
</dbReference>
<reference evidence="7 8" key="1">
    <citation type="journal article" date="2011" name="J. Bacteriol.">
        <title>Complete genome sequence of Acidaminococcus intestini RYC-MR95, a Gram-negative bacterium from the phylum Firmicutes.</title>
        <authorList>
            <person name="D'Auria G."/>
            <person name="Galan J.C."/>
            <person name="Rodriguez-Alcayna M."/>
            <person name="Moya A."/>
            <person name="Baquero F."/>
            <person name="Latorre A."/>
        </authorList>
    </citation>
    <scope>NUCLEOTIDE SEQUENCE [LARGE SCALE GENOMIC DNA]</scope>
    <source>
        <strain evidence="7 8">RyC-MR95</strain>
    </source>
</reference>
<evidence type="ECO:0000256" key="3">
    <source>
        <dbReference type="ARBA" id="ARBA00022692"/>
    </source>
</evidence>
<keyword evidence="2" id="KW-1003">Cell membrane</keyword>
<dbReference type="eggNOG" id="COG2244">
    <property type="taxonomic scope" value="Bacteria"/>
</dbReference>
<accession>G4Q6T1</accession>
<feature type="transmembrane region" description="Helical" evidence="6">
    <location>
        <begin position="297"/>
        <end position="317"/>
    </location>
</feature>
<protein>
    <recommendedName>
        <fullName evidence="9">Polysaccharide biosynthesis protein</fullName>
    </recommendedName>
</protein>
<keyword evidence="4 6" id="KW-1133">Transmembrane helix</keyword>
<feature type="transmembrane region" description="Helical" evidence="6">
    <location>
        <begin position="257"/>
        <end position="276"/>
    </location>
</feature>
<feature type="transmembrane region" description="Helical" evidence="6">
    <location>
        <begin position="213"/>
        <end position="237"/>
    </location>
</feature>
<dbReference type="InParanoid" id="G4Q6T1"/>
<dbReference type="STRING" id="568816.Acin_1002"/>
<dbReference type="AlphaFoldDB" id="G4Q6T1"/>
<feature type="transmembrane region" description="Helical" evidence="6">
    <location>
        <begin position="12"/>
        <end position="35"/>
    </location>
</feature>
<proteinExistence type="predicted"/>
<dbReference type="PATRIC" id="fig|568816.4.peg.964"/>
<evidence type="ECO:0000256" key="4">
    <source>
        <dbReference type="ARBA" id="ARBA00022989"/>
    </source>
</evidence>
<evidence type="ECO:0000313" key="8">
    <source>
        <dbReference type="Proteomes" id="UP000007093"/>
    </source>
</evidence>
<dbReference type="RefSeq" id="WP_014128399.1">
    <property type="nucleotide sequence ID" value="NC_016077.1"/>
</dbReference>
<feature type="transmembrane region" description="Helical" evidence="6">
    <location>
        <begin position="416"/>
        <end position="433"/>
    </location>
</feature>
<feature type="transmembrane region" description="Helical" evidence="6">
    <location>
        <begin position="145"/>
        <end position="168"/>
    </location>
</feature>
<dbReference type="HOGENOM" id="CLU_044974_0_0_9"/>
<evidence type="ECO:0000256" key="1">
    <source>
        <dbReference type="ARBA" id="ARBA00004651"/>
    </source>
</evidence>
<feature type="transmembrane region" description="Helical" evidence="6">
    <location>
        <begin position="323"/>
        <end position="344"/>
    </location>
</feature>
<evidence type="ECO:0000256" key="6">
    <source>
        <dbReference type="SAM" id="Phobius"/>
    </source>
</evidence>
<feature type="transmembrane region" description="Helical" evidence="6">
    <location>
        <begin position="356"/>
        <end position="379"/>
    </location>
</feature>
<keyword evidence="3 6" id="KW-0812">Transmembrane</keyword>
<evidence type="ECO:0000313" key="7">
    <source>
        <dbReference type="EMBL" id="AEQ22230.1"/>
    </source>
</evidence>
<feature type="transmembrane region" description="Helical" evidence="6">
    <location>
        <begin position="41"/>
        <end position="60"/>
    </location>
</feature>
<keyword evidence="8" id="KW-1185">Reference proteome</keyword>
<evidence type="ECO:0008006" key="9">
    <source>
        <dbReference type="Google" id="ProtNLM"/>
    </source>
</evidence>